<protein>
    <recommendedName>
        <fullName evidence="4">Lipoprotein</fullName>
    </recommendedName>
</protein>
<evidence type="ECO:0000256" key="1">
    <source>
        <dbReference type="SAM" id="SignalP"/>
    </source>
</evidence>
<dbReference type="Proteomes" id="UP000548771">
    <property type="component" value="Unassembled WGS sequence"/>
</dbReference>
<sequence length="222" mass="23378">MSSQEGPVMPRFTVKRFCRFALAAAVTGLAACGAASEQATPSPAISQEAAALRTVVPLTRPVALDKAGTVADVEFDLPPPGPGASSLLKVAIRLQANEGAALRAPSDRLVDEGLAARVNLRNLANGESTQIPLYRIGPAPGTDVPIGADGRVAGVTWSGVDESMLRRVGLIQQGMFYKVLLLAEAHRPAPGHYRLTLELLEDHPRLKGQSVELLLAYASKAK</sequence>
<evidence type="ECO:0000313" key="3">
    <source>
        <dbReference type="Proteomes" id="UP000548771"/>
    </source>
</evidence>
<dbReference type="AlphaFoldDB" id="A0AAW9ZU07"/>
<reference evidence="3" key="1">
    <citation type="journal article" date="2020" name="Syst. Appl. Microbiol.">
        <title>Clarifying the taxonomy of the causal agent of bacterial leaf spot of lettuce through a polyphasic approach reveals that Xanthomonas cynarae Trebaol et al. 2000 emend. Timilsina et al. 2019 is a later heterotypic synonym of Xanthomonas hortorum Vauterin et al. 1995.</title>
        <authorList>
            <person name="Moriniere L."/>
            <person name="Burlet A."/>
            <person name="Rosenthal E.R."/>
            <person name="Nesme X."/>
            <person name="Portier P."/>
            <person name="Bull C.T."/>
            <person name="Lavire C."/>
            <person name="Fischer-Le Saux M."/>
            <person name="Bertolla F."/>
        </authorList>
    </citation>
    <scope>NUCLEOTIDE SEQUENCE [LARGE SCALE GENOMIC DNA]</scope>
    <source>
        <strain evidence="3">CFBP2533</strain>
    </source>
</reference>
<accession>A0AAW9ZU07</accession>
<feature type="chain" id="PRO_5043802124" description="Lipoprotein" evidence="1">
    <location>
        <begin position="31"/>
        <end position="222"/>
    </location>
</feature>
<name>A0AAW9ZU07_9XANT</name>
<feature type="signal peptide" evidence="1">
    <location>
        <begin position="1"/>
        <end position="30"/>
    </location>
</feature>
<keyword evidence="1" id="KW-0732">Signal</keyword>
<organism evidence="2 3">
    <name type="scientific">Xanthomonas hortorum pv. pelargonii</name>
    <dbReference type="NCBI Taxonomy" id="453602"/>
    <lineage>
        <taxon>Bacteria</taxon>
        <taxon>Pseudomonadati</taxon>
        <taxon>Pseudomonadota</taxon>
        <taxon>Gammaproteobacteria</taxon>
        <taxon>Lysobacterales</taxon>
        <taxon>Lysobacteraceae</taxon>
        <taxon>Xanthomonas</taxon>
    </lineage>
</organism>
<evidence type="ECO:0000313" key="2">
    <source>
        <dbReference type="EMBL" id="NMI22722.1"/>
    </source>
</evidence>
<proteinExistence type="predicted"/>
<dbReference type="EMBL" id="SMDX01000015">
    <property type="protein sequence ID" value="NMI22722.1"/>
    <property type="molecule type" value="Genomic_DNA"/>
</dbReference>
<evidence type="ECO:0008006" key="4">
    <source>
        <dbReference type="Google" id="ProtNLM"/>
    </source>
</evidence>
<dbReference type="RefSeq" id="WP_233366531.1">
    <property type="nucleotide sequence ID" value="NZ_CP098604.1"/>
</dbReference>
<gene>
    <name evidence="2" type="ORF">E1J24_12925</name>
</gene>
<comment type="caution">
    <text evidence="2">The sequence shown here is derived from an EMBL/GenBank/DDBJ whole genome shotgun (WGS) entry which is preliminary data.</text>
</comment>